<evidence type="ECO:0000256" key="1">
    <source>
        <dbReference type="SAM" id="MobiDB-lite"/>
    </source>
</evidence>
<reference evidence="4" key="1">
    <citation type="submission" date="2022-10" db="EMBL/GenBank/DDBJ databases">
        <title>Culturing micro-colonial fungi from biological soil crusts in the Mojave desert and describing Neophaeococcomyces mojavensis, and introducing the new genera and species Taxawa tesnikishii.</title>
        <authorList>
            <person name="Kurbessoian T."/>
            <person name="Stajich J.E."/>
        </authorList>
    </citation>
    <scope>NUCLEOTIDE SEQUENCE</scope>
    <source>
        <strain evidence="4">TK_35</strain>
    </source>
</reference>
<accession>A0AA38XTN8</accession>
<evidence type="ECO:0000256" key="2">
    <source>
        <dbReference type="SAM" id="SignalP"/>
    </source>
</evidence>
<dbReference type="SUPFAM" id="SSF53335">
    <property type="entry name" value="S-adenosyl-L-methionine-dependent methyltransferases"/>
    <property type="match status" value="1"/>
</dbReference>
<dbReference type="EMBL" id="JAPDRN010000114">
    <property type="protein sequence ID" value="KAJ9621407.1"/>
    <property type="molecule type" value="Genomic_DNA"/>
</dbReference>
<dbReference type="CDD" id="cd02440">
    <property type="entry name" value="AdoMet_MTases"/>
    <property type="match status" value="1"/>
</dbReference>
<feature type="signal peptide" evidence="2">
    <location>
        <begin position="1"/>
        <end position="16"/>
    </location>
</feature>
<protein>
    <recommendedName>
        <fullName evidence="3">MnmC-like methyltransferase domain-containing protein</fullName>
    </recommendedName>
</protein>
<dbReference type="Pfam" id="PF05430">
    <property type="entry name" value="Methyltransf_30"/>
    <property type="match status" value="1"/>
</dbReference>
<dbReference type="Gene3D" id="3.40.50.150">
    <property type="entry name" value="Vaccinia Virus protein VP39"/>
    <property type="match status" value="1"/>
</dbReference>
<feature type="domain" description="MnmC-like methyltransferase" evidence="3">
    <location>
        <begin position="287"/>
        <end position="349"/>
    </location>
</feature>
<feature type="region of interest" description="Disordered" evidence="1">
    <location>
        <begin position="64"/>
        <end position="98"/>
    </location>
</feature>
<evidence type="ECO:0000313" key="4">
    <source>
        <dbReference type="EMBL" id="KAJ9621407.1"/>
    </source>
</evidence>
<evidence type="ECO:0000259" key="3">
    <source>
        <dbReference type="Pfam" id="PF05430"/>
    </source>
</evidence>
<dbReference type="AlphaFoldDB" id="A0AA38XTN8"/>
<proteinExistence type="predicted"/>
<organism evidence="4">
    <name type="scientific">Knufia peltigerae</name>
    <dbReference type="NCBI Taxonomy" id="1002370"/>
    <lineage>
        <taxon>Eukaryota</taxon>
        <taxon>Fungi</taxon>
        <taxon>Dikarya</taxon>
        <taxon>Ascomycota</taxon>
        <taxon>Pezizomycotina</taxon>
        <taxon>Eurotiomycetes</taxon>
        <taxon>Chaetothyriomycetidae</taxon>
        <taxon>Chaetothyriales</taxon>
        <taxon>Trichomeriaceae</taxon>
        <taxon>Knufia</taxon>
    </lineage>
</organism>
<keyword evidence="2" id="KW-0732">Signal</keyword>
<dbReference type="InterPro" id="IPR029063">
    <property type="entry name" value="SAM-dependent_MTases_sf"/>
</dbReference>
<comment type="caution">
    <text evidence="4">The sequence shown here is derived from an EMBL/GenBank/DDBJ whole genome shotgun (WGS) entry which is preliminary data.</text>
</comment>
<dbReference type="GO" id="GO:0016645">
    <property type="term" value="F:oxidoreductase activity, acting on the CH-NH group of donors"/>
    <property type="evidence" value="ECO:0007669"/>
    <property type="project" value="InterPro"/>
</dbReference>
<dbReference type="InterPro" id="IPR008471">
    <property type="entry name" value="MnmC-like_methylTransf"/>
</dbReference>
<feature type="chain" id="PRO_5041309692" description="MnmC-like methyltransferase domain-containing protein" evidence="2">
    <location>
        <begin position="17"/>
        <end position="386"/>
    </location>
</feature>
<name>A0AA38XTN8_9EURO</name>
<sequence length="386" mass="42617">MLSLLLLAAGTAKTQGAYDEARETDDGKVVVMRTFNWEIEGERAKRVTVHWLLQEDGSMRYDFDRQPASRHPGCPSPFEKEPSTDSAAPTCGSAAPMPGSAAQRLRYHALPRATLRYPPADTLRRAHDKGTTEWQGSLDLGRNEAAVQLDAEGFTFRGQHYPWPGKLKDRTLYYWDGEEFCSISRFSGSLIKLVPTEWGAPTFEIDGIKMLPTSKLSPFEDARRKVELVAPAGKIILDTCGGLGYFAACALEASVGQIRSFEKNADVMWLRTLNPWSPDPDSAAAGGRLHFSHGDVSQQIEQVASNSVDAILHDPPRFGIAGELYSQVFYDHLARVIRKGGRLFHYTGAPNKLTSGRDVPREVAKRLEKAGFKAELALDGVLAVKR</sequence>
<gene>
    <name evidence="4" type="ORF">H2204_011842</name>
</gene>